<dbReference type="AlphaFoldDB" id="A0A6J4JFV5"/>
<dbReference type="EMBL" id="CADCTD010000164">
    <property type="protein sequence ID" value="CAA9278673.1"/>
    <property type="molecule type" value="Genomic_DNA"/>
</dbReference>
<reference evidence="2" key="1">
    <citation type="submission" date="2020-02" db="EMBL/GenBank/DDBJ databases">
        <authorList>
            <person name="Meier V. D."/>
        </authorList>
    </citation>
    <scope>NUCLEOTIDE SEQUENCE</scope>
    <source>
        <strain evidence="2">AVDCRST_MAG27</strain>
    </source>
</reference>
<feature type="region of interest" description="Disordered" evidence="1">
    <location>
        <begin position="1"/>
        <end position="321"/>
    </location>
</feature>
<accession>A0A6J4JFV5</accession>
<proteinExistence type="predicted"/>
<feature type="compositionally biased region" description="Basic and acidic residues" evidence="1">
    <location>
        <begin position="212"/>
        <end position="228"/>
    </location>
</feature>
<feature type="compositionally biased region" description="Basic and acidic residues" evidence="1">
    <location>
        <begin position="305"/>
        <end position="321"/>
    </location>
</feature>
<feature type="compositionally biased region" description="Basic and acidic residues" evidence="1">
    <location>
        <begin position="159"/>
        <end position="173"/>
    </location>
</feature>
<feature type="compositionally biased region" description="Low complexity" evidence="1">
    <location>
        <begin position="76"/>
        <end position="89"/>
    </location>
</feature>
<feature type="compositionally biased region" description="Basic and acidic residues" evidence="1">
    <location>
        <begin position="102"/>
        <end position="124"/>
    </location>
</feature>
<feature type="compositionally biased region" description="Basic residues" evidence="1">
    <location>
        <begin position="242"/>
        <end position="261"/>
    </location>
</feature>
<feature type="compositionally biased region" description="Basic residues" evidence="1">
    <location>
        <begin position="9"/>
        <end position="21"/>
    </location>
</feature>
<feature type="non-terminal residue" evidence="2">
    <location>
        <position position="1"/>
    </location>
</feature>
<evidence type="ECO:0000256" key="1">
    <source>
        <dbReference type="SAM" id="MobiDB-lite"/>
    </source>
</evidence>
<protein>
    <submittedName>
        <fullName evidence="2">Tricarboxylate transport protein TctC</fullName>
    </submittedName>
</protein>
<sequence length="321" mass="35028">DRTPSSAGRRGRPPRRRHGRRGPCAAAPRQPLHVHPRRAWRGLGRARPGDRAGRAAGGTGRQLPVRECGRRRRLGRAATLRRAAARSAGCADGGRLHHGRRDAHQQDAHRHEGRDADRADDGGGRRHRRAGKLRHQGHPGLPRRAEGQSGRHLGRRRLGGRDGPHHPRADPEGARALGEGGLLRRLRRRRAGPGGGPRRAGEGGHLRPLGVRRADQVRPHARAGDHGRCARRAGPADAEGCRHRRRHQQLARRLRPARHPPGRAGEAGRADDRAARPAGLEGDAEDARLGGCLPHRRGFQRLPRPGRDADRGGAEGDRARV</sequence>
<organism evidence="2">
    <name type="scientific">uncultured Craurococcus sp</name>
    <dbReference type="NCBI Taxonomy" id="1135998"/>
    <lineage>
        <taxon>Bacteria</taxon>
        <taxon>Pseudomonadati</taxon>
        <taxon>Pseudomonadota</taxon>
        <taxon>Alphaproteobacteria</taxon>
        <taxon>Acetobacterales</taxon>
        <taxon>Acetobacteraceae</taxon>
        <taxon>Craurococcus</taxon>
        <taxon>environmental samples</taxon>
    </lineage>
</organism>
<feature type="compositionally biased region" description="Basic residues" evidence="1">
    <location>
        <begin position="125"/>
        <end position="137"/>
    </location>
</feature>
<feature type="non-terminal residue" evidence="2">
    <location>
        <position position="321"/>
    </location>
</feature>
<gene>
    <name evidence="2" type="ORF">AVDCRST_MAG27-3595</name>
</gene>
<name>A0A6J4JFV5_9PROT</name>
<evidence type="ECO:0000313" key="2">
    <source>
        <dbReference type="EMBL" id="CAA9278673.1"/>
    </source>
</evidence>
<feature type="compositionally biased region" description="Basic and acidic residues" evidence="1">
    <location>
        <begin position="266"/>
        <end position="275"/>
    </location>
</feature>